<evidence type="ECO:0000256" key="2">
    <source>
        <dbReference type="ARBA" id="ARBA00022448"/>
    </source>
</evidence>
<dbReference type="PROSITE" id="PS50928">
    <property type="entry name" value="ABC_TM1"/>
    <property type="match status" value="1"/>
</dbReference>
<keyword evidence="5 7" id="KW-1133">Transmembrane helix</keyword>
<comment type="caution">
    <text evidence="9">The sequence shown here is derived from an EMBL/GenBank/DDBJ whole genome shotgun (WGS) entry which is preliminary data.</text>
</comment>
<dbReference type="SUPFAM" id="SSF161098">
    <property type="entry name" value="MetI-like"/>
    <property type="match status" value="1"/>
</dbReference>
<protein>
    <submittedName>
        <fullName evidence="9">Carbohydrate ABC transporter permease</fullName>
    </submittedName>
</protein>
<keyword evidence="2 7" id="KW-0813">Transport</keyword>
<feature type="transmembrane region" description="Helical" evidence="7">
    <location>
        <begin position="126"/>
        <end position="150"/>
    </location>
</feature>
<keyword evidence="4 7" id="KW-0812">Transmembrane</keyword>
<name>A0ABS5C881_9BACL</name>
<proteinExistence type="inferred from homology"/>
<reference evidence="9 10" key="1">
    <citation type="submission" date="2021-04" db="EMBL/GenBank/DDBJ databases">
        <title>Paenibacillus sp. DLE-14 whole genome sequence.</title>
        <authorList>
            <person name="Ham Y.J."/>
        </authorList>
    </citation>
    <scope>NUCLEOTIDE SEQUENCE [LARGE SCALE GENOMIC DNA]</scope>
    <source>
        <strain evidence="9 10">DLE-14</strain>
    </source>
</reference>
<dbReference type="Proteomes" id="UP000673394">
    <property type="component" value="Unassembled WGS sequence"/>
</dbReference>
<evidence type="ECO:0000259" key="8">
    <source>
        <dbReference type="PROSITE" id="PS50928"/>
    </source>
</evidence>
<keyword evidence="3" id="KW-1003">Cell membrane</keyword>
<feature type="transmembrane region" description="Helical" evidence="7">
    <location>
        <begin position="206"/>
        <end position="231"/>
    </location>
</feature>
<feature type="domain" description="ABC transmembrane type-1" evidence="8">
    <location>
        <begin position="91"/>
        <end position="296"/>
    </location>
</feature>
<evidence type="ECO:0000256" key="4">
    <source>
        <dbReference type="ARBA" id="ARBA00022692"/>
    </source>
</evidence>
<evidence type="ECO:0000256" key="6">
    <source>
        <dbReference type="ARBA" id="ARBA00023136"/>
    </source>
</evidence>
<evidence type="ECO:0000256" key="5">
    <source>
        <dbReference type="ARBA" id="ARBA00022989"/>
    </source>
</evidence>
<evidence type="ECO:0000256" key="7">
    <source>
        <dbReference type="RuleBase" id="RU363032"/>
    </source>
</evidence>
<dbReference type="CDD" id="cd06261">
    <property type="entry name" value="TM_PBP2"/>
    <property type="match status" value="1"/>
</dbReference>
<accession>A0ABS5C881</accession>
<comment type="subcellular location">
    <subcellularLocation>
        <location evidence="1 7">Cell membrane</location>
        <topology evidence="1 7">Multi-pass membrane protein</topology>
    </subcellularLocation>
</comment>
<sequence>MRYLKREHKLERLRVFILGRQLTDGVIFKSLLYIILTSVAVIYLQPVFYMISTSLKTQSDLLDPTVNFFPRVLDWDNYEVAIRGLKYVQALWQTALIAILAALFQTVSCALTGYAFARLYIPFKNFWFAIVLLTFLIPIQTMFIPIYVLYAKLGWLNTPLPFLIPALFGQGLKGALFVMIFRQFFATFPKELEESARMDGSGAFRTFYRIMLPLSRPAMLVVGLFSFVWHWNDTFEPSMYLKDVSLIMMGNQMAQMPTNLQTIAGNALVPFDLIETQMMAAAFLVILPPLLLYAFAQRYYVEGIERTGIVE</sequence>
<evidence type="ECO:0000256" key="3">
    <source>
        <dbReference type="ARBA" id="ARBA00022475"/>
    </source>
</evidence>
<keyword evidence="10" id="KW-1185">Reference proteome</keyword>
<gene>
    <name evidence="9" type="ORF">I8J30_05615</name>
</gene>
<dbReference type="InterPro" id="IPR000515">
    <property type="entry name" value="MetI-like"/>
</dbReference>
<evidence type="ECO:0000256" key="1">
    <source>
        <dbReference type="ARBA" id="ARBA00004651"/>
    </source>
</evidence>
<evidence type="ECO:0000313" key="9">
    <source>
        <dbReference type="EMBL" id="MBP3962182.1"/>
    </source>
</evidence>
<feature type="transmembrane region" description="Helical" evidence="7">
    <location>
        <begin position="162"/>
        <end position="185"/>
    </location>
</feature>
<evidence type="ECO:0000313" key="10">
    <source>
        <dbReference type="Proteomes" id="UP000673394"/>
    </source>
</evidence>
<keyword evidence="6 7" id="KW-0472">Membrane</keyword>
<organism evidence="9 10">
    <name type="scientific">Paenibacillus lignilyticus</name>
    <dbReference type="NCBI Taxonomy" id="1172615"/>
    <lineage>
        <taxon>Bacteria</taxon>
        <taxon>Bacillati</taxon>
        <taxon>Bacillota</taxon>
        <taxon>Bacilli</taxon>
        <taxon>Bacillales</taxon>
        <taxon>Paenibacillaceae</taxon>
        <taxon>Paenibacillus</taxon>
    </lineage>
</organism>
<dbReference type="EMBL" id="JAGKSP010000002">
    <property type="protein sequence ID" value="MBP3962182.1"/>
    <property type="molecule type" value="Genomic_DNA"/>
</dbReference>
<dbReference type="PANTHER" id="PTHR43744">
    <property type="entry name" value="ABC TRANSPORTER PERMEASE PROTEIN MG189-RELATED-RELATED"/>
    <property type="match status" value="1"/>
</dbReference>
<feature type="transmembrane region" description="Helical" evidence="7">
    <location>
        <begin position="90"/>
        <end position="114"/>
    </location>
</feature>
<dbReference type="InterPro" id="IPR035906">
    <property type="entry name" value="MetI-like_sf"/>
</dbReference>
<dbReference type="Pfam" id="PF00528">
    <property type="entry name" value="BPD_transp_1"/>
    <property type="match status" value="1"/>
</dbReference>
<dbReference type="PANTHER" id="PTHR43744:SF8">
    <property type="entry name" value="SN-GLYCEROL-3-PHOSPHATE TRANSPORT SYSTEM PERMEASE PROTEIN UGPE"/>
    <property type="match status" value="1"/>
</dbReference>
<comment type="similarity">
    <text evidence="7">Belongs to the binding-protein-dependent transport system permease family.</text>
</comment>
<dbReference type="Gene3D" id="1.10.3720.10">
    <property type="entry name" value="MetI-like"/>
    <property type="match status" value="1"/>
</dbReference>
<feature type="transmembrane region" description="Helical" evidence="7">
    <location>
        <begin position="30"/>
        <end position="51"/>
    </location>
</feature>
<feature type="transmembrane region" description="Helical" evidence="7">
    <location>
        <begin position="278"/>
        <end position="296"/>
    </location>
</feature>